<evidence type="ECO:0000313" key="2">
    <source>
        <dbReference type="EMBL" id="QJE72625.1"/>
    </source>
</evidence>
<protein>
    <recommendedName>
        <fullName evidence="1">Flagellar protein FlgJ N-terminal domain-containing protein</fullName>
    </recommendedName>
</protein>
<sequence>MPRLGKGAGPELDKTARDFEAVFLSSMFSQMWSGLEVDPTFGGGHAEEMWRGMMVEEYGKMVASSGGVGIAQQMKAQLLRMQEVAGGPA</sequence>
<accession>A0A858R5G4</accession>
<dbReference type="KEGG" id="acru:HHL28_05485"/>
<dbReference type="InterPro" id="IPR019301">
    <property type="entry name" value="Flagellar_prot_FlgJ_N"/>
</dbReference>
<evidence type="ECO:0000313" key="3">
    <source>
        <dbReference type="Proteomes" id="UP000501891"/>
    </source>
</evidence>
<dbReference type="EMBL" id="CP051775">
    <property type="protein sequence ID" value="QJE72625.1"/>
    <property type="molecule type" value="Genomic_DNA"/>
</dbReference>
<feature type="domain" description="Flagellar protein FlgJ N-terminal" evidence="1">
    <location>
        <begin position="30"/>
        <end position="77"/>
    </location>
</feature>
<organism evidence="2 3">
    <name type="scientific">Aerophototrophica crusticola</name>
    <dbReference type="NCBI Taxonomy" id="1709002"/>
    <lineage>
        <taxon>Bacteria</taxon>
        <taxon>Pseudomonadati</taxon>
        <taxon>Pseudomonadota</taxon>
        <taxon>Alphaproteobacteria</taxon>
        <taxon>Rhodospirillales</taxon>
        <taxon>Rhodospirillaceae</taxon>
        <taxon>Aerophototrophica</taxon>
    </lineage>
</organism>
<dbReference type="Pfam" id="PF10135">
    <property type="entry name" value="Rod-binding"/>
    <property type="match status" value="1"/>
</dbReference>
<dbReference type="Proteomes" id="UP000501891">
    <property type="component" value="Chromosome"/>
</dbReference>
<gene>
    <name evidence="2" type="ORF">HHL28_05485</name>
</gene>
<keyword evidence="3" id="KW-1185">Reference proteome</keyword>
<proteinExistence type="predicted"/>
<dbReference type="AlphaFoldDB" id="A0A858R5G4"/>
<evidence type="ECO:0000259" key="1">
    <source>
        <dbReference type="Pfam" id="PF10135"/>
    </source>
</evidence>
<reference evidence="2" key="1">
    <citation type="submission" date="2020-04" db="EMBL/GenBank/DDBJ databases">
        <title>A desert anoxygenic phototrophic bacterium fixes CO2 using RubisCO under aerobic conditions.</title>
        <authorList>
            <person name="Tang K."/>
        </authorList>
    </citation>
    <scope>NUCLEOTIDE SEQUENCE [LARGE SCALE GENOMIC DNA]</scope>
    <source>
        <strain evidence="2">MIMtkB3</strain>
    </source>
</reference>
<name>A0A858R5G4_9PROT</name>